<dbReference type="PANTHER" id="PTHR33121:SF76">
    <property type="entry name" value="SIGNALING PROTEIN"/>
    <property type="match status" value="1"/>
</dbReference>
<dbReference type="STRING" id="197479.BFW38_01910"/>
<name>A0A1E2V6E5_9GAMM</name>
<dbReference type="SMART" id="SM00052">
    <property type="entry name" value="EAL"/>
    <property type="match status" value="1"/>
</dbReference>
<sequence length="607" mass="67716">MSSFPRPPSVQADRASAIDHNSVLTIIQKRLVETHFQPIVSSQQASIVAYEALTRGPSDSRLHAPTQLFAEARQQGCLSALEHICREAALARFQQLQLPGQLFLNVSPDVILQEDHQPGQTLALIQRYGLRPEQVVIELTEQGPVHDVALMRQAMAHYKRMGFAIALDDLGAGYSSLRLWSELSPAYVKIDRHFVQYIDQDRVKRDFVRFIVEIARAVGSQVVAEGIETEAEYLELKGLGVDLLQGYYFGRPARDPIRQIGVPLASHMPANASIYGDCDTALHLCRHVTPMPPEALTGEALQRFVDNPELFSIPVVDAAGQAQGLLLRNKLLTQLTRPYGQELHSRKPVSKMMNSTPLLVAHDLKLEQVSQWVTTRPRAHLEDDFILTKEGQYLGVGQVIDLLRAITDLQVRYAQQANPLTLLPGNGPIQATLDQWLSADEDFIAAYLDLDNFKAFNDTYGYAKGDQLLMVLARLLPRYFQTGEDFVGHIGGDDFVVVCRHPQWLQCMTALLQAFDQEVAQLYSPEDRAAGGIMAQDRYGAERFFPMVSVSVAVLDSRYLSNRSAHALSADLAHLKHEAKKQPGSCVVLQRDQQLECLWCSQSQSCS</sequence>
<feature type="domain" description="EAL" evidence="1">
    <location>
        <begin position="16"/>
        <end position="266"/>
    </location>
</feature>
<dbReference type="EMBL" id="MDTQ01000001">
    <property type="protein sequence ID" value="ODC02483.1"/>
    <property type="molecule type" value="Genomic_DNA"/>
</dbReference>
<dbReference type="SUPFAM" id="SSF141868">
    <property type="entry name" value="EAL domain-like"/>
    <property type="match status" value="1"/>
</dbReference>
<dbReference type="RefSeq" id="WP_068996868.1">
    <property type="nucleotide sequence ID" value="NZ_MDTQ01000001.1"/>
</dbReference>
<evidence type="ECO:0000313" key="4">
    <source>
        <dbReference type="Proteomes" id="UP000094291"/>
    </source>
</evidence>
<dbReference type="CDD" id="cd04598">
    <property type="entry name" value="CBS_pair_GGDEF_EAL"/>
    <property type="match status" value="1"/>
</dbReference>
<dbReference type="InterPro" id="IPR035919">
    <property type="entry name" value="EAL_sf"/>
</dbReference>
<dbReference type="InterPro" id="IPR000160">
    <property type="entry name" value="GGDEF_dom"/>
</dbReference>
<dbReference type="InterPro" id="IPR046342">
    <property type="entry name" value="CBS_dom_sf"/>
</dbReference>
<dbReference type="SUPFAM" id="SSF54631">
    <property type="entry name" value="CBS-domain pair"/>
    <property type="match status" value="1"/>
</dbReference>
<dbReference type="CDD" id="cd01948">
    <property type="entry name" value="EAL"/>
    <property type="match status" value="1"/>
</dbReference>
<dbReference type="Pfam" id="PF00563">
    <property type="entry name" value="EAL"/>
    <property type="match status" value="1"/>
</dbReference>
<dbReference type="PROSITE" id="PS50887">
    <property type="entry name" value="GGDEF"/>
    <property type="match status" value="1"/>
</dbReference>
<feature type="domain" description="GGDEF" evidence="2">
    <location>
        <begin position="441"/>
        <end position="593"/>
    </location>
</feature>
<proteinExistence type="predicted"/>
<dbReference type="PROSITE" id="PS50883">
    <property type="entry name" value="EAL"/>
    <property type="match status" value="1"/>
</dbReference>
<keyword evidence="4" id="KW-1185">Reference proteome</keyword>
<evidence type="ECO:0008006" key="5">
    <source>
        <dbReference type="Google" id="ProtNLM"/>
    </source>
</evidence>
<dbReference type="GO" id="GO:0071111">
    <property type="term" value="F:cyclic-guanylate-specific phosphodiesterase activity"/>
    <property type="evidence" value="ECO:0007669"/>
    <property type="project" value="InterPro"/>
</dbReference>
<dbReference type="Gene3D" id="3.10.580.10">
    <property type="entry name" value="CBS-domain"/>
    <property type="match status" value="1"/>
</dbReference>
<dbReference type="OrthoDB" id="1673646at2"/>
<dbReference type="InterPro" id="IPR029787">
    <property type="entry name" value="Nucleotide_cyclase"/>
</dbReference>
<dbReference type="SUPFAM" id="SSF55073">
    <property type="entry name" value="Nucleotide cyclase"/>
    <property type="match status" value="1"/>
</dbReference>
<dbReference type="Pfam" id="PF00990">
    <property type="entry name" value="GGDEF"/>
    <property type="match status" value="1"/>
</dbReference>
<dbReference type="Gene3D" id="3.20.20.450">
    <property type="entry name" value="EAL domain"/>
    <property type="match status" value="1"/>
</dbReference>
<evidence type="ECO:0000313" key="3">
    <source>
        <dbReference type="EMBL" id="ODC02483.1"/>
    </source>
</evidence>
<dbReference type="InterPro" id="IPR043128">
    <property type="entry name" value="Rev_trsase/Diguanyl_cyclase"/>
</dbReference>
<gene>
    <name evidence="3" type="ORF">BFW38_01910</name>
</gene>
<dbReference type="NCBIfam" id="TIGR00254">
    <property type="entry name" value="GGDEF"/>
    <property type="match status" value="1"/>
</dbReference>
<dbReference type="CDD" id="cd01949">
    <property type="entry name" value="GGDEF"/>
    <property type="match status" value="1"/>
</dbReference>
<comment type="caution">
    <text evidence="3">The sequence shown here is derived from an EMBL/GenBank/DDBJ whole genome shotgun (WGS) entry which is preliminary data.</text>
</comment>
<protein>
    <recommendedName>
        <fullName evidence="5">Diguanylate phosphodiesterase</fullName>
    </recommendedName>
</protein>
<organism evidence="3 4">
    <name type="scientific">Terasakiispira papahanaumokuakeensis</name>
    <dbReference type="NCBI Taxonomy" id="197479"/>
    <lineage>
        <taxon>Bacteria</taxon>
        <taxon>Pseudomonadati</taxon>
        <taxon>Pseudomonadota</taxon>
        <taxon>Gammaproteobacteria</taxon>
        <taxon>Oceanospirillales</taxon>
        <taxon>Terasakiispira</taxon>
    </lineage>
</organism>
<dbReference type="SMART" id="SM00267">
    <property type="entry name" value="GGDEF"/>
    <property type="match status" value="1"/>
</dbReference>
<dbReference type="PANTHER" id="PTHR33121">
    <property type="entry name" value="CYCLIC DI-GMP PHOSPHODIESTERASE PDEF"/>
    <property type="match status" value="1"/>
</dbReference>
<evidence type="ECO:0000259" key="1">
    <source>
        <dbReference type="PROSITE" id="PS50883"/>
    </source>
</evidence>
<reference evidence="3 4" key="1">
    <citation type="submission" date="2016-08" db="EMBL/GenBank/DDBJ databases">
        <authorList>
            <person name="Seilhamer J.J."/>
        </authorList>
    </citation>
    <scope>NUCLEOTIDE SEQUENCE [LARGE SCALE GENOMIC DNA]</scope>
    <source>
        <strain evidence="3 4">PH27A</strain>
    </source>
</reference>
<accession>A0A1E2V6E5</accession>
<dbReference type="InterPro" id="IPR001633">
    <property type="entry name" value="EAL_dom"/>
</dbReference>
<dbReference type="Gene3D" id="3.30.70.270">
    <property type="match status" value="1"/>
</dbReference>
<dbReference type="AlphaFoldDB" id="A0A1E2V6E5"/>
<dbReference type="InterPro" id="IPR050706">
    <property type="entry name" value="Cyclic-di-GMP_PDE-like"/>
</dbReference>
<dbReference type="Proteomes" id="UP000094291">
    <property type="component" value="Unassembled WGS sequence"/>
</dbReference>
<evidence type="ECO:0000259" key="2">
    <source>
        <dbReference type="PROSITE" id="PS50887"/>
    </source>
</evidence>